<dbReference type="PANTHER" id="PTHR30055">
    <property type="entry name" value="HTH-TYPE TRANSCRIPTIONAL REGULATOR RUTR"/>
    <property type="match status" value="1"/>
</dbReference>
<dbReference type="PANTHER" id="PTHR30055:SF149">
    <property type="entry name" value="TETR-FAMILY TRANSCRIPTIONAL REGULATOR"/>
    <property type="match status" value="1"/>
</dbReference>
<dbReference type="GO" id="GO:0003700">
    <property type="term" value="F:DNA-binding transcription factor activity"/>
    <property type="evidence" value="ECO:0007669"/>
    <property type="project" value="TreeGrafter"/>
</dbReference>
<dbReference type="InterPro" id="IPR036271">
    <property type="entry name" value="Tet_transcr_reg_TetR-rel_C_sf"/>
</dbReference>
<dbReference type="EMBL" id="SJKB01000003">
    <property type="protein sequence ID" value="TCC63452.1"/>
    <property type="molecule type" value="Genomic_DNA"/>
</dbReference>
<reference evidence="7 8" key="1">
    <citation type="submission" date="2019-02" db="EMBL/GenBank/DDBJ databases">
        <title>Kribbella capetownensis sp. nov. and Kribbella speibonae sp. nov., isolated from soil.</title>
        <authorList>
            <person name="Curtis S.M."/>
            <person name="Norton I."/>
            <person name="Everest G.J."/>
            <person name="Meyers P.R."/>
        </authorList>
    </citation>
    <scope>NUCLEOTIDE SEQUENCE [LARGE SCALE GENOMIC DNA]</scope>
    <source>
        <strain evidence="7 8">NRRL B-24813</strain>
    </source>
</reference>
<dbReference type="InterPro" id="IPR011075">
    <property type="entry name" value="TetR_C"/>
</dbReference>
<dbReference type="PRINTS" id="PR00455">
    <property type="entry name" value="HTHTETR"/>
</dbReference>
<feature type="DNA-binding region" description="H-T-H motif" evidence="4">
    <location>
        <begin position="45"/>
        <end position="64"/>
    </location>
</feature>
<dbReference type="Gene3D" id="1.10.357.10">
    <property type="entry name" value="Tetracycline Repressor, domain 2"/>
    <property type="match status" value="1"/>
</dbReference>
<dbReference type="AlphaFoldDB" id="A0A4V2MBK4"/>
<dbReference type="Proteomes" id="UP000291144">
    <property type="component" value="Unassembled WGS sequence"/>
</dbReference>
<dbReference type="SUPFAM" id="SSF48498">
    <property type="entry name" value="Tetracyclin repressor-like, C-terminal domain"/>
    <property type="match status" value="1"/>
</dbReference>
<name>A0A4V2MBK4_9ACTN</name>
<evidence type="ECO:0000256" key="3">
    <source>
        <dbReference type="ARBA" id="ARBA00023163"/>
    </source>
</evidence>
<evidence type="ECO:0000256" key="1">
    <source>
        <dbReference type="ARBA" id="ARBA00023015"/>
    </source>
</evidence>
<dbReference type="InterPro" id="IPR050109">
    <property type="entry name" value="HTH-type_TetR-like_transc_reg"/>
</dbReference>
<dbReference type="Pfam" id="PF16859">
    <property type="entry name" value="TetR_C_11"/>
    <property type="match status" value="1"/>
</dbReference>
<sequence>MSQVPRAAGTPKVRRGGRSLDSERDVALREAALALLAEVGYDRLTMDAVAARARAGKTTIYRRWQSKAELVVDALNNLKGEHDIPDAGSLRQDLHAMAEAMTGAEHHVSALTVGMVNALAHDAELRRVFGENFIAPRMAGFRVVFERAVTRGEMPAGHDLDLLARLFPALGLQQLVMSGELPDAQSARRMMDEVVYPLATAPTTSTHTASATRVEGTLK</sequence>
<protein>
    <submittedName>
        <fullName evidence="7">TetR/AcrR family transcriptional regulator</fullName>
    </submittedName>
</protein>
<dbReference type="InterPro" id="IPR009057">
    <property type="entry name" value="Homeodomain-like_sf"/>
</dbReference>
<evidence type="ECO:0000256" key="5">
    <source>
        <dbReference type="SAM" id="MobiDB-lite"/>
    </source>
</evidence>
<evidence type="ECO:0000256" key="2">
    <source>
        <dbReference type="ARBA" id="ARBA00023125"/>
    </source>
</evidence>
<keyword evidence="2 4" id="KW-0238">DNA-binding</keyword>
<keyword evidence="8" id="KW-1185">Reference proteome</keyword>
<proteinExistence type="predicted"/>
<dbReference type="InterPro" id="IPR023772">
    <property type="entry name" value="DNA-bd_HTH_TetR-type_CS"/>
</dbReference>
<dbReference type="OrthoDB" id="9796019at2"/>
<dbReference type="InterPro" id="IPR001647">
    <property type="entry name" value="HTH_TetR"/>
</dbReference>
<evidence type="ECO:0000313" key="8">
    <source>
        <dbReference type="Proteomes" id="UP000291144"/>
    </source>
</evidence>
<organism evidence="7 8">
    <name type="scientific">Kribbella pittospori</name>
    <dbReference type="NCBI Taxonomy" id="722689"/>
    <lineage>
        <taxon>Bacteria</taxon>
        <taxon>Bacillati</taxon>
        <taxon>Actinomycetota</taxon>
        <taxon>Actinomycetes</taxon>
        <taxon>Propionibacteriales</taxon>
        <taxon>Kribbellaceae</taxon>
        <taxon>Kribbella</taxon>
    </lineage>
</organism>
<comment type="caution">
    <text evidence="7">The sequence shown here is derived from an EMBL/GenBank/DDBJ whole genome shotgun (WGS) entry which is preliminary data.</text>
</comment>
<evidence type="ECO:0000313" key="7">
    <source>
        <dbReference type="EMBL" id="TCC63452.1"/>
    </source>
</evidence>
<feature type="region of interest" description="Disordered" evidence="5">
    <location>
        <begin position="1"/>
        <end position="21"/>
    </location>
</feature>
<dbReference type="PROSITE" id="PS01081">
    <property type="entry name" value="HTH_TETR_1"/>
    <property type="match status" value="1"/>
</dbReference>
<dbReference type="GO" id="GO:0000976">
    <property type="term" value="F:transcription cis-regulatory region binding"/>
    <property type="evidence" value="ECO:0007669"/>
    <property type="project" value="TreeGrafter"/>
</dbReference>
<gene>
    <name evidence="7" type="ORF">E0H73_13520</name>
</gene>
<keyword evidence="3" id="KW-0804">Transcription</keyword>
<accession>A0A4V2MBK4</accession>
<feature type="domain" description="HTH tetR-type" evidence="6">
    <location>
        <begin position="22"/>
        <end position="82"/>
    </location>
</feature>
<dbReference type="SUPFAM" id="SSF46689">
    <property type="entry name" value="Homeodomain-like"/>
    <property type="match status" value="1"/>
</dbReference>
<evidence type="ECO:0000256" key="4">
    <source>
        <dbReference type="PROSITE-ProRule" id="PRU00335"/>
    </source>
</evidence>
<dbReference type="PROSITE" id="PS50977">
    <property type="entry name" value="HTH_TETR_2"/>
    <property type="match status" value="1"/>
</dbReference>
<evidence type="ECO:0000259" key="6">
    <source>
        <dbReference type="PROSITE" id="PS50977"/>
    </source>
</evidence>
<dbReference type="Pfam" id="PF00440">
    <property type="entry name" value="TetR_N"/>
    <property type="match status" value="1"/>
</dbReference>
<dbReference type="Gene3D" id="1.10.10.60">
    <property type="entry name" value="Homeodomain-like"/>
    <property type="match status" value="1"/>
</dbReference>
<keyword evidence="1" id="KW-0805">Transcription regulation</keyword>